<proteinExistence type="predicted"/>
<reference evidence="1 2" key="1">
    <citation type="submission" date="2019-10" db="EMBL/GenBank/DDBJ databases">
        <title>Extracellular Electron Transfer in a Candidatus Methanoperedens spp. Enrichment Culture.</title>
        <authorList>
            <person name="Berger S."/>
            <person name="Rangel Shaw D."/>
            <person name="Berben T."/>
            <person name="In 'T Zandt M."/>
            <person name="Frank J."/>
            <person name="Reimann J."/>
            <person name="Jetten M.S.M."/>
            <person name="Welte C.U."/>
        </authorList>
    </citation>
    <scope>NUCLEOTIDE SEQUENCE [LARGE SCALE GENOMIC DNA]</scope>
    <source>
        <strain evidence="1">SB12</strain>
    </source>
</reference>
<dbReference type="EMBL" id="WBUI01000008">
    <property type="protein sequence ID" value="KAB2932674.1"/>
    <property type="molecule type" value="Genomic_DNA"/>
</dbReference>
<evidence type="ECO:0000313" key="2">
    <source>
        <dbReference type="Proteomes" id="UP000460298"/>
    </source>
</evidence>
<protein>
    <submittedName>
        <fullName evidence="1">Uncharacterized protein</fullName>
    </submittedName>
</protein>
<comment type="caution">
    <text evidence="1">The sequence shown here is derived from an EMBL/GenBank/DDBJ whole genome shotgun (WGS) entry which is preliminary data.</text>
</comment>
<organism evidence="1 2">
    <name type="scientific">Leptonema illini</name>
    <dbReference type="NCBI Taxonomy" id="183"/>
    <lineage>
        <taxon>Bacteria</taxon>
        <taxon>Pseudomonadati</taxon>
        <taxon>Spirochaetota</taxon>
        <taxon>Spirochaetia</taxon>
        <taxon>Leptospirales</taxon>
        <taxon>Leptospiraceae</taxon>
        <taxon>Leptonema</taxon>
    </lineage>
</organism>
<evidence type="ECO:0000313" key="1">
    <source>
        <dbReference type="EMBL" id="KAB2932674.1"/>
    </source>
</evidence>
<dbReference type="AlphaFoldDB" id="A0A833H1P1"/>
<accession>A0A833H1P1</accession>
<gene>
    <name evidence="1" type="ORF">F9K24_09850</name>
</gene>
<dbReference type="Proteomes" id="UP000460298">
    <property type="component" value="Unassembled WGS sequence"/>
</dbReference>
<name>A0A833H1P1_9LEPT</name>
<sequence>MDRVEYGTEKSDRSKDTAGFIGGLPIFYALPLFFQKGLSSDSDFLDRLLIIPIELVVLSDSIEQAHEVFVAIFVGIHQQFNPGTHTNQLR</sequence>